<evidence type="ECO:0000313" key="6">
    <source>
        <dbReference type="EMBL" id="KRO39008.1"/>
    </source>
</evidence>
<reference evidence="7" key="1">
    <citation type="submission" date="2015-10" db="EMBL/GenBank/DDBJ databases">
        <title>Metagenome-Assembled Genomes uncover a global brackish microbiome.</title>
        <authorList>
            <person name="Hugerth L.W."/>
            <person name="Larsson J."/>
            <person name="Alneberg J."/>
            <person name="Lindh M.V."/>
            <person name="Legrand C."/>
            <person name="Pinhassi J."/>
            <person name="Andersson A."/>
        </authorList>
    </citation>
    <scope>NUCLEOTIDE SEQUENCE [LARGE SCALE GENOMIC DNA]</scope>
</reference>
<dbReference type="Pfam" id="PF01124">
    <property type="entry name" value="MAPEG"/>
    <property type="match status" value="1"/>
</dbReference>
<dbReference type="InterPro" id="IPR001129">
    <property type="entry name" value="Membr-assoc_MAPEG"/>
</dbReference>
<gene>
    <name evidence="6" type="ORF">ABR63_00425</name>
</gene>
<sequence>MTTYIICALLLAFLQTWLVPAAFNMKNFPWLGSNRDEPMPHELTVMAGRAKRANTNLQETLPIFLALALLSMQLSVDVTGLACWWLAFRVGHLVTYIAGFARLRTLLWLGSVVCLVRMALALI</sequence>
<feature type="transmembrane region" description="Helical" evidence="5">
    <location>
        <begin position="63"/>
        <end position="88"/>
    </location>
</feature>
<evidence type="ECO:0008006" key="8">
    <source>
        <dbReference type="Google" id="ProtNLM"/>
    </source>
</evidence>
<evidence type="ECO:0000256" key="5">
    <source>
        <dbReference type="SAM" id="Phobius"/>
    </source>
</evidence>
<evidence type="ECO:0000313" key="7">
    <source>
        <dbReference type="Proteomes" id="UP000050874"/>
    </source>
</evidence>
<protein>
    <recommendedName>
        <fullName evidence="8">MAPEG family protein</fullName>
    </recommendedName>
</protein>
<evidence type="ECO:0000256" key="4">
    <source>
        <dbReference type="ARBA" id="ARBA00023136"/>
    </source>
</evidence>
<name>A0A0R2PPW2_9GAMM</name>
<comment type="subcellular location">
    <subcellularLocation>
        <location evidence="1">Membrane</location>
    </subcellularLocation>
</comment>
<dbReference type="PANTHER" id="PTHR35371">
    <property type="entry name" value="INNER MEMBRANE PROTEIN"/>
    <property type="match status" value="1"/>
</dbReference>
<keyword evidence="3 5" id="KW-1133">Transmembrane helix</keyword>
<evidence type="ECO:0000256" key="3">
    <source>
        <dbReference type="ARBA" id="ARBA00022989"/>
    </source>
</evidence>
<feature type="transmembrane region" description="Helical" evidence="5">
    <location>
        <begin position="100"/>
        <end position="120"/>
    </location>
</feature>
<proteinExistence type="predicted"/>
<dbReference type="GO" id="GO:0016020">
    <property type="term" value="C:membrane"/>
    <property type="evidence" value="ECO:0007669"/>
    <property type="project" value="UniProtKB-SubCell"/>
</dbReference>
<dbReference type="Gene3D" id="1.20.120.550">
    <property type="entry name" value="Membrane associated eicosanoid/glutathione metabolism-like domain"/>
    <property type="match status" value="1"/>
</dbReference>
<dbReference type="SUPFAM" id="SSF161084">
    <property type="entry name" value="MAPEG domain-like"/>
    <property type="match status" value="1"/>
</dbReference>
<comment type="caution">
    <text evidence="6">The sequence shown here is derived from an EMBL/GenBank/DDBJ whole genome shotgun (WGS) entry which is preliminary data.</text>
</comment>
<dbReference type="InterPro" id="IPR023352">
    <property type="entry name" value="MAPEG-like_dom_sf"/>
</dbReference>
<dbReference type="Proteomes" id="UP000050874">
    <property type="component" value="Unassembled WGS sequence"/>
</dbReference>
<keyword evidence="2 5" id="KW-0812">Transmembrane</keyword>
<dbReference type="PANTHER" id="PTHR35371:SF1">
    <property type="entry name" value="BLR7753 PROTEIN"/>
    <property type="match status" value="1"/>
</dbReference>
<accession>A0A0R2PPW2</accession>
<organism evidence="6 7">
    <name type="scientific">SAR86 cluster bacterium BACL1 MAG-120920-bin57</name>
    <dbReference type="NCBI Taxonomy" id="1655571"/>
    <lineage>
        <taxon>Bacteria</taxon>
        <taxon>Pseudomonadati</taxon>
        <taxon>Pseudomonadota</taxon>
        <taxon>Gammaproteobacteria</taxon>
        <taxon>SAR86 cluster</taxon>
    </lineage>
</organism>
<keyword evidence="4 5" id="KW-0472">Membrane</keyword>
<dbReference type="AlphaFoldDB" id="A0A0R2PPW2"/>
<evidence type="ECO:0000256" key="2">
    <source>
        <dbReference type="ARBA" id="ARBA00022692"/>
    </source>
</evidence>
<dbReference type="EMBL" id="LIAV01000254">
    <property type="protein sequence ID" value="KRO39008.1"/>
    <property type="molecule type" value="Genomic_DNA"/>
</dbReference>
<evidence type="ECO:0000256" key="1">
    <source>
        <dbReference type="ARBA" id="ARBA00004370"/>
    </source>
</evidence>